<dbReference type="PANTHER" id="PTHR48021">
    <property type="match status" value="1"/>
</dbReference>
<dbReference type="Pfam" id="PF00083">
    <property type="entry name" value="Sugar_tr"/>
    <property type="match status" value="1"/>
</dbReference>
<dbReference type="InterPro" id="IPR005828">
    <property type="entry name" value="MFS_sugar_transport-like"/>
</dbReference>
<dbReference type="GO" id="GO:0022857">
    <property type="term" value="F:transmembrane transporter activity"/>
    <property type="evidence" value="ECO:0007669"/>
    <property type="project" value="InterPro"/>
</dbReference>
<feature type="transmembrane region" description="Helical" evidence="5">
    <location>
        <begin position="215"/>
        <end position="237"/>
    </location>
</feature>
<evidence type="ECO:0000256" key="2">
    <source>
        <dbReference type="ARBA" id="ARBA00022692"/>
    </source>
</evidence>
<evidence type="ECO:0000256" key="3">
    <source>
        <dbReference type="ARBA" id="ARBA00022989"/>
    </source>
</evidence>
<organism evidence="6 7">
    <name type="scientific">Ceratosolen solmsi marchali</name>
    <dbReference type="NCBI Taxonomy" id="326594"/>
    <lineage>
        <taxon>Eukaryota</taxon>
        <taxon>Metazoa</taxon>
        <taxon>Ecdysozoa</taxon>
        <taxon>Arthropoda</taxon>
        <taxon>Hexapoda</taxon>
        <taxon>Insecta</taxon>
        <taxon>Pterygota</taxon>
        <taxon>Neoptera</taxon>
        <taxon>Endopterygota</taxon>
        <taxon>Hymenoptera</taxon>
        <taxon>Apocrita</taxon>
        <taxon>Proctotrupomorpha</taxon>
        <taxon>Chalcidoidea</taxon>
        <taxon>Agaonidae</taxon>
        <taxon>Agaoninae</taxon>
        <taxon>Ceratosolen</taxon>
    </lineage>
</organism>
<dbReference type="GO" id="GO:0016020">
    <property type="term" value="C:membrane"/>
    <property type="evidence" value="ECO:0007669"/>
    <property type="project" value="UniProtKB-SubCell"/>
</dbReference>
<dbReference type="InterPro" id="IPR050549">
    <property type="entry name" value="MFS_Trehalose_Transporter"/>
</dbReference>
<name>A0AAJ6YSV7_9HYME</name>
<feature type="transmembrane region" description="Helical" evidence="5">
    <location>
        <begin position="68"/>
        <end position="86"/>
    </location>
</feature>
<dbReference type="InterPro" id="IPR036259">
    <property type="entry name" value="MFS_trans_sf"/>
</dbReference>
<reference evidence="7" key="1">
    <citation type="submission" date="2025-08" db="UniProtKB">
        <authorList>
            <consortium name="RefSeq"/>
        </authorList>
    </citation>
    <scope>IDENTIFICATION</scope>
</reference>
<dbReference type="GeneID" id="105366737"/>
<gene>
    <name evidence="7" type="primary">LOC105366737</name>
</gene>
<proteinExistence type="predicted"/>
<evidence type="ECO:0000256" key="4">
    <source>
        <dbReference type="ARBA" id="ARBA00023136"/>
    </source>
</evidence>
<sequence length="330" mass="37115">MRLGGQDERKRREDLSTHAMFLIGTGFSLSTDIWIIIAEIGVMCGWSSPDLVLLTTPESPLPLTLIEGSWVASLLYLILIILLIFLPDSPHYLVQFGNIEEARKSLKWYRNDEKVEKELEEIIKFVKSTATTSFLETLTDFRLKHVRKATILVMMLFIFMQLSGLNNVLFYMEIILVRSKSKLINTSSAVAYILACSITTWIACLRLYNRCGRRILLIWSSIGVTVALTALESHFMMMETKIEWAGSEWLPIISLFAFIIFFVLGLASIPSIVASEVYAVNVKSVATCIANLTAASAAFLSSKCFQLFVDLFGEAYVFYGHAIITFMAVP</sequence>
<comment type="subcellular location">
    <subcellularLocation>
        <location evidence="1">Membrane</location>
    </subcellularLocation>
</comment>
<dbReference type="RefSeq" id="XP_011503577.1">
    <property type="nucleotide sequence ID" value="XM_011505275.1"/>
</dbReference>
<keyword evidence="4 5" id="KW-0472">Membrane</keyword>
<evidence type="ECO:0000313" key="7">
    <source>
        <dbReference type="RefSeq" id="XP_011503577.1"/>
    </source>
</evidence>
<accession>A0AAJ6YSV7</accession>
<feature type="transmembrane region" description="Helical" evidence="5">
    <location>
        <begin position="249"/>
        <end position="273"/>
    </location>
</feature>
<feature type="transmembrane region" description="Helical" evidence="5">
    <location>
        <begin position="151"/>
        <end position="177"/>
    </location>
</feature>
<dbReference type="Proteomes" id="UP000695007">
    <property type="component" value="Unplaced"/>
</dbReference>
<dbReference type="Gene3D" id="1.20.1250.20">
    <property type="entry name" value="MFS general substrate transporter like domains"/>
    <property type="match status" value="1"/>
</dbReference>
<feature type="transmembrane region" description="Helical" evidence="5">
    <location>
        <begin position="189"/>
        <end position="208"/>
    </location>
</feature>
<keyword evidence="3 5" id="KW-1133">Transmembrane helix</keyword>
<feature type="transmembrane region" description="Helical" evidence="5">
    <location>
        <begin position="307"/>
        <end position="329"/>
    </location>
</feature>
<keyword evidence="2 5" id="KW-0812">Transmembrane</keyword>
<dbReference type="AlphaFoldDB" id="A0AAJ6YSV7"/>
<dbReference type="SUPFAM" id="SSF103473">
    <property type="entry name" value="MFS general substrate transporter"/>
    <property type="match status" value="1"/>
</dbReference>
<feature type="transmembrane region" description="Helical" evidence="5">
    <location>
        <begin position="21"/>
        <end position="48"/>
    </location>
</feature>
<evidence type="ECO:0000313" key="6">
    <source>
        <dbReference type="Proteomes" id="UP000695007"/>
    </source>
</evidence>
<evidence type="ECO:0000256" key="1">
    <source>
        <dbReference type="ARBA" id="ARBA00004370"/>
    </source>
</evidence>
<protein>
    <submittedName>
        <fullName evidence="7">Facilitated trehalose transporter Tret1-like</fullName>
    </submittedName>
</protein>
<dbReference type="PANTHER" id="PTHR48021:SF46">
    <property type="entry name" value="MAJOR FACILITATOR SUPERFAMILY (MFS) PROFILE DOMAIN-CONTAINING PROTEIN"/>
    <property type="match status" value="1"/>
</dbReference>
<evidence type="ECO:0000256" key="5">
    <source>
        <dbReference type="SAM" id="Phobius"/>
    </source>
</evidence>
<dbReference type="KEGG" id="csol:105366737"/>
<keyword evidence="6" id="KW-1185">Reference proteome</keyword>